<dbReference type="EMBL" id="LT934425">
    <property type="protein sequence ID" value="SOH04811.1"/>
    <property type="molecule type" value="Genomic_DNA"/>
</dbReference>
<keyword evidence="6" id="KW-0460">Magnesium</keyword>
<dbReference type="InterPro" id="IPR010023">
    <property type="entry name" value="KdsC_fam"/>
</dbReference>
<keyword evidence="5" id="KW-0378">Hydrolase</keyword>
<dbReference type="SFLD" id="SFLDS00003">
    <property type="entry name" value="Haloacid_Dehalogenase"/>
    <property type="match status" value="1"/>
</dbReference>
<evidence type="ECO:0000256" key="3">
    <source>
        <dbReference type="ARBA" id="ARBA00011881"/>
    </source>
</evidence>
<dbReference type="SFLD" id="SFLDG01136">
    <property type="entry name" value="C1.6:_Phosphoserine_Phosphatas"/>
    <property type="match status" value="1"/>
</dbReference>
<dbReference type="SFLD" id="SFLDG01138">
    <property type="entry name" value="C1.6.2:_Deoxy-d-mannose-octulo"/>
    <property type="match status" value="1"/>
</dbReference>
<evidence type="ECO:0000256" key="4">
    <source>
        <dbReference type="ARBA" id="ARBA00022723"/>
    </source>
</evidence>
<organism evidence="7 8">
    <name type="scientific">Kuenenia stuttgartiensis</name>
    <dbReference type="NCBI Taxonomy" id="174633"/>
    <lineage>
        <taxon>Bacteria</taxon>
        <taxon>Pseudomonadati</taxon>
        <taxon>Planctomycetota</taxon>
        <taxon>Candidatus Brocadiia</taxon>
        <taxon>Candidatus Brocadiales</taxon>
        <taxon>Candidatus Brocadiaceae</taxon>
        <taxon>Candidatus Kuenenia</taxon>
    </lineage>
</organism>
<comment type="similarity">
    <text evidence="2">Belongs to the KdsC family.</text>
</comment>
<dbReference type="AlphaFoldDB" id="A0A2C9CGJ6"/>
<evidence type="ECO:0000256" key="5">
    <source>
        <dbReference type="ARBA" id="ARBA00022801"/>
    </source>
</evidence>
<gene>
    <name evidence="7" type="ORF">KSMBR1_2316</name>
</gene>
<dbReference type="SUPFAM" id="SSF56784">
    <property type="entry name" value="HAD-like"/>
    <property type="match status" value="1"/>
</dbReference>
<dbReference type="PANTHER" id="PTHR21485">
    <property type="entry name" value="HAD SUPERFAMILY MEMBERS CMAS AND KDSC"/>
    <property type="match status" value="1"/>
</dbReference>
<evidence type="ECO:0000256" key="2">
    <source>
        <dbReference type="ARBA" id="ARBA00005893"/>
    </source>
</evidence>
<evidence type="ECO:0000256" key="6">
    <source>
        <dbReference type="ARBA" id="ARBA00022842"/>
    </source>
</evidence>
<comment type="cofactor">
    <cofactor evidence="1">
        <name>Mg(2+)</name>
        <dbReference type="ChEBI" id="CHEBI:18420"/>
    </cofactor>
</comment>
<evidence type="ECO:0000256" key="1">
    <source>
        <dbReference type="ARBA" id="ARBA00001946"/>
    </source>
</evidence>
<dbReference type="Pfam" id="PF08282">
    <property type="entry name" value="Hydrolase_3"/>
    <property type="match status" value="1"/>
</dbReference>
<dbReference type="PANTHER" id="PTHR21485:SF3">
    <property type="entry name" value="N-ACYLNEURAMINATE CYTIDYLYLTRANSFERASE"/>
    <property type="match status" value="1"/>
</dbReference>
<evidence type="ECO:0008006" key="9">
    <source>
        <dbReference type="Google" id="ProtNLM"/>
    </source>
</evidence>
<dbReference type="KEGG" id="kst:KSMBR1_2316"/>
<dbReference type="InterPro" id="IPR050793">
    <property type="entry name" value="CMP-NeuNAc_synthase"/>
</dbReference>
<dbReference type="Gene3D" id="3.40.50.1000">
    <property type="entry name" value="HAD superfamily/HAD-like"/>
    <property type="match status" value="1"/>
</dbReference>
<dbReference type="RefSeq" id="WP_230407995.1">
    <property type="nucleotide sequence ID" value="NZ_LT934425.1"/>
</dbReference>
<accession>A0A2C9CGJ6</accession>
<evidence type="ECO:0000313" key="8">
    <source>
        <dbReference type="Proteomes" id="UP000221734"/>
    </source>
</evidence>
<keyword evidence="4" id="KW-0479">Metal-binding</keyword>
<dbReference type="GO" id="GO:0046872">
    <property type="term" value="F:metal ion binding"/>
    <property type="evidence" value="ECO:0007669"/>
    <property type="project" value="UniProtKB-KW"/>
</dbReference>
<comment type="subunit">
    <text evidence="3">Homotetramer.</text>
</comment>
<evidence type="ECO:0000313" key="7">
    <source>
        <dbReference type="EMBL" id="SOH04811.1"/>
    </source>
</evidence>
<name>A0A2C9CGJ6_KUEST</name>
<keyword evidence="8" id="KW-1185">Reference proteome</keyword>
<dbReference type="InterPro" id="IPR023214">
    <property type="entry name" value="HAD_sf"/>
</dbReference>
<sequence>MKTNSKNNQKHSLVLKNIQLIVYDFDGVMTDNKVIVREDGLESVVVNRSDGLAIEMIKSKGIKQIILSKEKNRVVEMRAKKLGISVIKGINNKKETLISYCKEENIQLNGVVYIGNDINDLEAMKMVGYPICPLDAYEEVREISKIILDVPGGNGVVRDFLKYIKIDCNQGDT</sequence>
<protein>
    <recommendedName>
        <fullName evidence="9">3-deoxy-manno-octulosonate-8-phosphatase</fullName>
    </recommendedName>
</protein>
<dbReference type="GO" id="GO:0008781">
    <property type="term" value="F:N-acylneuraminate cytidylyltransferase activity"/>
    <property type="evidence" value="ECO:0007669"/>
    <property type="project" value="TreeGrafter"/>
</dbReference>
<proteinExistence type="inferred from homology"/>
<dbReference type="InterPro" id="IPR036412">
    <property type="entry name" value="HAD-like_sf"/>
</dbReference>
<dbReference type="Proteomes" id="UP000221734">
    <property type="component" value="Chromosome Kuenenia_stuttgartiensis_MBR1"/>
</dbReference>
<reference evidence="8" key="1">
    <citation type="submission" date="2017-10" db="EMBL/GenBank/DDBJ databases">
        <authorList>
            <person name="Frank J."/>
        </authorList>
    </citation>
    <scope>NUCLEOTIDE SEQUENCE [LARGE SCALE GENOMIC DNA]</scope>
</reference>
<dbReference type="GO" id="GO:0016788">
    <property type="term" value="F:hydrolase activity, acting on ester bonds"/>
    <property type="evidence" value="ECO:0007669"/>
    <property type="project" value="InterPro"/>
</dbReference>